<gene>
    <name evidence="3" type="primary">YAF9</name>
    <name evidence="6" type="ORF">INT43_005899</name>
</gene>
<accession>A0A8H7PIY0</accession>
<dbReference type="PROSITE" id="PS51037">
    <property type="entry name" value="YEATS"/>
    <property type="match status" value="1"/>
</dbReference>
<feature type="region of interest" description="Disordered" evidence="4">
    <location>
        <begin position="1"/>
        <end position="24"/>
    </location>
</feature>
<sequence>MKVEKKVKISASNTAIKTKKKPAPTDPAWRKWKVEIRSEDGQPLSNIIDHIEYILHESFENPRIVRAKEPYMLQEKGWGAFDLRIIFHFIDNLVAPQLVWFDLNFAQEAYFIVETLTFENPPDEFLELLNIPTNGSNQTPSKEAASSPTVKRKRRDSSDNESSVVSSEDRKRRSSSSSIIDWDMAITSPLSGGESSGADEYQPKKTMATQAAGKTTKKLPKTTTKKPIVEIPSHVEDDVYTAQDAANLHNVHRMADVLPEIRKEWGVPENVDMCELARALTMLDTQELQKCYSILQKRHPLENHVKGDEVVFDLYSIGADTIAKLWTLTSGRVDL</sequence>
<proteinExistence type="inferred from homology"/>
<keyword evidence="3" id="KW-0175">Coiled coil</keyword>
<organism evidence="6 7">
    <name type="scientific">Mortierella isabellina</name>
    <name type="common">Filamentous fungus</name>
    <name type="synonym">Umbelopsis isabellina</name>
    <dbReference type="NCBI Taxonomy" id="91625"/>
    <lineage>
        <taxon>Eukaryota</taxon>
        <taxon>Fungi</taxon>
        <taxon>Fungi incertae sedis</taxon>
        <taxon>Mucoromycota</taxon>
        <taxon>Mucoromycotina</taxon>
        <taxon>Umbelopsidomycetes</taxon>
        <taxon>Umbelopsidales</taxon>
        <taxon>Umbelopsidaceae</taxon>
        <taxon>Umbelopsis</taxon>
    </lineage>
</organism>
<dbReference type="Gene3D" id="2.60.40.1970">
    <property type="entry name" value="YEATS domain"/>
    <property type="match status" value="1"/>
</dbReference>
<comment type="subcellular location">
    <subcellularLocation>
        <location evidence="3">Nucleus</location>
    </subcellularLocation>
    <subcellularLocation>
        <location evidence="3">Cytoplasm</location>
    </subcellularLocation>
</comment>
<dbReference type="GO" id="GO:0006355">
    <property type="term" value="P:regulation of DNA-templated transcription"/>
    <property type="evidence" value="ECO:0007669"/>
    <property type="project" value="InterPro"/>
</dbReference>
<dbReference type="GO" id="GO:0006281">
    <property type="term" value="P:DNA repair"/>
    <property type="evidence" value="ECO:0007669"/>
    <property type="project" value="UniProtKB-UniRule"/>
</dbReference>
<dbReference type="Proteomes" id="UP000654370">
    <property type="component" value="Unassembled WGS sequence"/>
</dbReference>
<feature type="compositionally biased region" description="Polar residues" evidence="4">
    <location>
        <begin position="131"/>
        <end position="149"/>
    </location>
</feature>
<keyword evidence="1 2" id="KW-0539">Nucleus</keyword>
<dbReference type="InterPro" id="IPR038704">
    <property type="entry name" value="YEAST_sf"/>
</dbReference>
<dbReference type="InterPro" id="IPR055129">
    <property type="entry name" value="YEATS_dom"/>
</dbReference>
<keyword evidence="3" id="KW-0804">Transcription</keyword>
<comment type="caution">
    <text evidence="6">The sequence shown here is derived from an EMBL/GenBank/DDBJ whole genome shotgun (WGS) entry which is preliminary data.</text>
</comment>
<dbReference type="EMBL" id="JAEPQZ010000012">
    <property type="protein sequence ID" value="KAG2174837.1"/>
    <property type="molecule type" value="Genomic_DNA"/>
</dbReference>
<evidence type="ECO:0000313" key="6">
    <source>
        <dbReference type="EMBL" id="KAG2174837.1"/>
    </source>
</evidence>
<dbReference type="InterPro" id="IPR027353">
    <property type="entry name" value="NET_dom"/>
</dbReference>
<evidence type="ECO:0000256" key="1">
    <source>
        <dbReference type="ARBA" id="ARBA00023242"/>
    </source>
</evidence>
<dbReference type="GO" id="GO:0005737">
    <property type="term" value="C:cytoplasm"/>
    <property type="evidence" value="ECO:0007669"/>
    <property type="project" value="UniProtKB-SubCell"/>
</dbReference>
<name>A0A8H7PIY0_MORIS</name>
<dbReference type="GO" id="GO:0006325">
    <property type="term" value="P:chromatin organization"/>
    <property type="evidence" value="ECO:0007669"/>
    <property type="project" value="UniProtKB-KW"/>
</dbReference>
<dbReference type="PANTHER" id="PTHR23195">
    <property type="entry name" value="YEATS DOMAIN"/>
    <property type="match status" value="1"/>
</dbReference>
<comment type="function">
    <text evidence="3">Component of the SWR1 complex which mediates the ATP-dependent exchange of histone H2A for an H2A variant leading to transcriptional regulation of selected genes by chromatin remodeling. Component of the NuA4 histone acetyltransferase complex which is involved in transcriptional activation of selected genes principally by acetylation of nucleosomal histones H4 and H2A. The NuA4 complex is also involved in DNA repair. Yaf9 may also be required for viability in conditions in which the structural integrity of the spindle is compromised.</text>
</comment>
<evidence type="ECO:0000256" key="2">
    <source>
        <dbReference type="PROSITE-ProRule" id="PRU00376"/>
    </source>
</evidence>
<dbReference type="GO" id="GO:0000812">
    <property type="term" value="C:Swr1 complex"/>
    <property type="evidence" value="ECO:0007669"/>
    <property type="project" value="UniProtKB-UniRule"/>
</dbReference>
<dbReference type="Pfam" id="PF03366">
    <property type="entry name" value="YEATS"/>
    <property type="match status" value="1"/>
</dbReference>
<dbReference type="AlphaFoldDB" id="A0A8H7PIY0"/>
<evidence type="ECO:0000313" key="7">
    <source>
        <dbReference type="Proteomes" id="UP000654370"/>
    </source>
</evidence>
<keyword evidence="3" id="KW-0805">Transcription regulation</keyword>
<keyword evidence="3" id="KW-0963">Cytoplasm</keyword>
<feature type="region of interest" description="Disordered" evidence="4">
    <location>
        <begin position="129"/>
        <end position="220"/>
    </location>
</feature>
<feature type="domain" description="YEATS" evidence="5">
    <location>
        <begin position="1"/>
        <end position="132"/>
    </location>
</feature>
<evidence type="ECO:0000256" key="4">
    <source>
        <dbReference type="SAM" id="MobiDB-lite"/>
    </source>
</evidence>
<evidence type="ECO:0000259" key="5">
    <source>
        <dbReference type="PROSITE" id="PS51037"/>
    </source>
</evidence>
<dbReference type="Pfam" id="PF17035">
    <property type="entry name" value="BET"/>
    <property type="match status" value="1"/>
</dbReference>
<dbReference type="OrthoDB" id="1741717at2759"/>
<dbReference type="InterPro" id="IPR005033">
    <property type="entry name" value="YEATS"/>
</dbReference>
<comment type="similarity">
    <text evidence="3">Belongs to the YAF9 family.</text>
</comment>
<keyword evidence="3" id="KW-0227">DNA damage</keyword>
<keyword evidence="3" id="KW-0156">Chromatin regulator</keyword>
<keyword evidence="3" id="KW-0010">Activator</keyword>
<keyword evidence="7" id="KW-1185">Reference proteome</keyword>
<protein>
    <recommendedName>
        <fullName evidence="3">Protein AF-9 homolog</fullName>
    </recommendedName>
</protein>
<keyword evidence="3" id="KW-0234">DNA repair</keyword>
<comment type="subunit">
    <text evidence="3">Component of the SWR1 chromatin-remodeling complex and of the NuA4 histone acetyltransferase complex.</text>
</comment>
<reference evidence="6" key="1">
    <citation type="submission" date="2020-12" db="EMBL/GenBank/DDBJ databases">
        <title>Metabolic potential, ecology and presence of endohyphal bacteria is reflected in genomic diversity of Mucoromycotina.</title>
        <authorList>
            <person name="Muszewska A."/>
            <person name="Okrasinska A."/>
            <person name="Steczkiewicz K."/>
            <person name="Drgas O."/>
            <person name="Orlowska M."/>
            <person name="Perlinska-Lenart U."/>
            <person name="Aleksandrzak-Piekarczyk T."/>
            <person name="Szatraj K."/>
            <person name="Zielenkiewicz U."/>
            <person name="Pilsyk S."/>
            <person name="Malc E."/>
            <person name="Mieczkowski P."/>
            <person name="Kruszewska J.S."/>
            <person name="Biernat P."/>
            <person name="Pawlowska J."/>
        </authorList>
    </citation>
    <scope>NUCLEOTIDE SEQUENCE</scope>
    <source>
        <strain evidence="6">WA0000067209</strain>
    </source>
</reference>
<evidence type="ECO:0000256" key="3">
    <source>
        <dbReference type="RuleBase" id="RU367117"/>
    </source>
</evidence>
<comment type="domain">
    <text evidence="3">The coiled-coil domain is required for assembly into the NuA4 complex.</text>
</comment>